<dbReference type="SUPFAM" id="SSF56059">
    <property type="entry name" value="Glutathione synthetase ATP-binding domain-like"/>
    <property type="match status" value="1"/>
</dbReference>
<dbReference type="Gene3D" id="3.40.50.20">
    <property type="match status" value="1"/>
</dbReference>
<name>A0A849HJV1_9MICO</name>
<dbReference type="PANTHER" id="PTHR43585:SF2">
    <property type="entry name" value="ATP-GRASP ENZYME FSQD"/>
    <property type="match status" value="1"/>
</dbReference>
<keyword evidence="2 5" id="KW-0547">Nucleotide-binding</keyword>
<evidence type="ECO:0000256" key="4">
    <source>
        <dbReference type="ARBA" id="ARBA00022840"/>
    </source>
</evidence>
<dbReference type="GO" id="GO:0046872">
    <property type="term" value="F:metal ion binding"/>
    <property type="evidence" value="ECO:0007669"/>
    <property type="project" value="InterPro"/>
</dbReference>
<organism evidence="7 8">
    <name type="scientific">Knoellia koreensis</name>
    <dbReference type="NCBI Taxonomy" id="2730921"/>
    <lineage>
        <taxon>Bacteria</taxon>
        <taxon>Bacillati</taxon>
        <taxon>Actinomycetota</taxon>
        <taxon>Actinomycetes</taxon>
        <taxon>Micrococcales</taxon>
        <taxon>Intrasporangiaceae</taxon>
        <taxon>Knoellia</taxon>
    </lineage>
</organism>
<comment type="caution">
    <text evidence="7">The sequence shown here is derived from an EMBL/GenBank/DDBJ whole genome shotgun (WGS) entry which is preliminary data.</text>
</comment>
<protein>
    <submittedName>
        <fullName evidence="7">ATP-grasp domain-containing protein</fullName>
    </submittedName>
</protein>
<keyword evidence="3" id="KW-0658">Purine biosynthesis</keyword>
<keyword evidence="1" id="KW-0436">Ligase</keyword>
<dbReference type="Proteomes" id="UP000588586">
    <property type="component" value="Unassembled WGS sequence"/>
</dbReference>
<dbReference type="PROSITE" id="PS50975">
    <property type="entry name" value="ATP_GRASP"/>
    <property type="match status" value="1"/>
</dbReference>
<accession>A0A849HJV1</accession>
<dbReference type="EMBL" id="JABEPQ010000004">
    <property type="protein sequence ID" value="NNM47572.1"/>
    <property type="molecule type" value="Genomic_DNA"/>
</dbReference>
<dbReference type="RefSeq" id="WP_171244699.1">
    <property type="nucleotide sequence ID" value="NZ_JABEPQ010000004.1"/>
</dbReference>
<dbReference type="PANTHER" id="PTHR43585">
    <property type="entry name" value="FUMIPYRROLE BIOSYNTHESIS PROTEIN C"/>
    <property type="match status" value="1"/>
</dbReference>
<evidence type="ECO:0000256" key="5">
    <source>
        <dbReference type="PROSITE-ProRule" id="PRU00409"/>
    </source>
</evidence>
<proteinExistence type="predicted"/>
<dbReference type="AlphaFoldDB" id="A0A849HJV1"/>
<dbReference type="InterPro" id="IPR011761">
    <property type="entry name" value="ATP-grasp"/>
</dbReference>
<keyword evidence="4 5" id="KW-0067">ATP-binding</keyword>
<dbReference type="InterPro" id="IPR003135">
    <property type="entry name" value="ATP-grasp_carboxylate-amine"/>
</dbReference>
<dbReference type="GO" id="GO:0005524">
    <property type="term" value="F:ATP binding"/>
    <property type="evidence" value="ECO:0007669"/>
    <property type="project" value="UniProtKB-UniRule"/>
</dbReference>
<dbReference type="Gene3D" id="3.30.470.20">
    <property type="entry name" value="ATP-grasp fold, B domain"/>
    <property type="match status" value="1"/>
</dbReference>
<evidence type="ECO:0000313" key="7">
    <source>
        <dbReference type="EMBL" id="NNM47572.1"/>
    </source>
</evidence>
<evidence type="ECO:0000256" key="1">
    <source>
        <dbReference type="ARBA" id="ARBA00022598"/>
    </source>
</evidence>
<evidence type="ECO:0000259" key="6">
    <source>
        <dbReference type="PROSITE" id="PS50975"/>
    </source>
</evidence>
<keyword evidence="8" id="KW-1185">Reference proteome</keyword>
<dbReference type="Gene3D" id="3.30.1490.20">
    <property type="entry name" value="ATP-grasp fold, A domain"/>
    <property type="match status" value="1"/>
</dbReference>
<dbReference type="InterPro" id="IPR052032">
    <property type="entry name" value="ATP-dep_AA_Ligase"/>
</dbReference>
<reference evidence="7 8" key="1">
    <citation type="submission" date="2020-04" db="EMBL/GenBank/DDBJ databases">
        <title>Knoellia sp. isolate from air conditioner.</title>
        <authorList>
            <person name="Chea S."/>
            <person name="Kim D.-U."/>
        </authorList>
    </citation>
    <scope>NUCLEOTIDE SEQUENCE [LARGE SCALE GENOMIC DNA]</scope>
    <source>
        <strain evidence="7 8">DB2414S</strain>
    </source>
</reference>
<sequence>MNIVFVEPGFPANQRRFALALASVGANVIGIGESDEWALDDELRGAMGGYYKVGSVTNLREMLEATRYIQSKVWVDKLEATVEAHTMTAAQVREATGIPGTSVKTTWLCRDKPSMKAALREAGVPTAASAAVDHAHEAWEFAERIGYPLILKPRDGAGAKDTMRVDNDTELAHALTEFGAHGSTSIAIEEFVEGHEGFYDTIAESGRVVHDWTTHYYPNVLEAMRTRWISPQFVTTNRMADSPFYGEVAEMGQRVIEALDIGTSATHMEWFYGPKGLRFSEIGARPPGVGCWDLYSASNDVDVYREWAHVIVHGTPEHAMTRPYSAGIVALRPDRDGRIVGHSGLHEIRDRYNEWVIDAYFPPDGHLTQPVEAGYMANAYVRMRHPDYDTLRAMLDDVGRTVQVHAVAG</sequence>
<dbReference type="GO" id="GO:0016874">
    <property type="term" value="F:ligase activity"/>
    <property type="evidence" value="ECO:0007669"/>
    <property type="project" value="UniProtKB-KW"/>
</dbReference>
<dbReference type="GO" id="GO:0006164">
    <property type="term" value="P:purine nucleotide biosynthetic process"/>
    <property type="evidence" value="ECO:0007669"/>
    <property type="project" value="UniProtKB-KW"/>
</dbReference>
<evidence type="ECO:0000256" key="3">
    <source>
        <dbReference type="ARBA" id="ARBA00022755"/>
    </source>
</evidence>
<evidence type="ECO:0000313" key="8">
    <source>
        <dbReference type="Proteomes" id="UP000588586"/>
    </source>
</evidence>
<evidence type="ECO:0000256" key="2">
    <source>
        <dbReference type="ARBA" id="ARBA00022741"/>
    </source>
</evidence>
<dbReference type="Pfam" id="PF02222">
    <property type="entry name" value="ATP-grasp"/>
    <property type="match status" value="1"/>
</dbReference>
<feature type="domain" description="ATP-grasp" evidence="6">
    <location>
        <begin position="116"/>
        <end position="312"/>
    </location>
</feature>
<gene>
    <name evidence="7" type="ORF">HJG52_16395</name>
</gene>
<dbReference type="InterPro" id="IPR013815">
    <property type="entry name" value="ATP_grasp_subdomain_1"/>
</dbReference>